<feature type="compositionally biased region" description="Basic residues" evidence="1">
    <location>
        <begin position="164"/>
        <end position="175"/>
    </location>
</feature>
<reference evidence="3" key="1">
    <citation type="submission" date="2016-09" db="EMBL/GenBank/DDBJ databases">
        <authorList>
            <person name="Guldener U."/>
        </authorList>
    </citation>
    <scope>NUCLEOTIDE SEQUENCE [LARGE SCALE GENOMIC DNA]</scope>
    <source>
        <strain evidence="3">V64-1</strain>
    </source>
</reference>
<proteinExistence type="predicted"/>
<accession>A0A2H3TM49</accession>
<sequence>MPGQAVPQINGHKRLPTSWDLSFTVLSTDKTDQSNYTGCGFSRRKPAYLDHHRAIKPISARTGPQSQSQEQHALRTQLTYDGLHNNRRTRRAHSQSLSTCLEVMSRERAEVVWAQRSRKFARLGKTKAPKAFDGLPIPVAIRGTRLIETQKQRRRSVSRANGTRGKHRGRTAICG</sequence>
<feature type="region of interest" description="Disordered" evidence="1">
    <location>
        <begin position="150"/>
        <end position="175"/>
    </location>
</feature>
<dbReference type="Proteomes" id="UP000219369">
    <property type="component" value="Unassembled WGS sequence"/>
</dbReference>
<dbReference type="AlphaFoldDB" id="A0A2H3TM49"/>
<evidence type="ECO:0000256" key="1">
    <source>
        <dbReference type="SAM" id="MobiDB-lite"/>
    </source>
</evidence>
<evidence type="ECO:0000313" key="3">
    <source>
        <dbReference type="Proteomes" id="UP000219369"/>
    </source>
</evidence>
<protein>
    <submittedName>
        <fullName evidence="2">Uncharacterized protein</fullName>
    </submittedName>
</protein>
<gene>
    <name evidence="2" type="ORF">FRV6_13851</name>
</gene>
<dbReference type="EMBL" id="FMJY01000008">
    <property type="protein sequence ID" value="SCO89723.1"/>
    <property type="molecule type" value="Genomic_DNA"/>
</dbReference>
<name>A0A2H3TM49_FUSOX</name>
<organism evidence="2 3">
    <name type="scientific">Fusarium oxysporum</name>
    <name type="common">Fusarium vascular wilt</name>
    <dbReference type="NCBI Taxonomy" id="5507"/>
    <lineage>
        <taxon>Eukaryota</taxon>
        <taxon>Fungi</taxon>
        <taxon>Dikarya</taxon>
        <taxon>Ascomycota</taxon>
        <taxon>Pezizomycotina</taxon>
        <taxon>Sordariomycetes</taxon>
        <taxon>Hypocreomycetidae</taxon>
        <taxon>Hypocreales</taxon>
        <taxon>Nectriaceae</taxon>
        <taxon>Fusarium</taxon>
        <taxon>Fusarium oxysporum species complex</taxon>
    </lineage>
</organism>
<evidence type="ECO:0000313" key="2">
    <source>
        <dbReference type="EMBL" id="SCO89723.1"/>
    </source>
</evidence>